<comment type="caution">
    <text evidence="1">The sequence shown here is derived from an EMBL/GenBank/DDBJ whole genome shotgun (WGS) entry which is preliminary data.</text>
</comment>
<organism evidence="1 2">
    <name type="scientific">Hypoxylon rubiginosum</name>
    <dbReference type="NCBI Taxonomy" id="110542"/>
    <lineage>
        <taxon>Eukaryota</taxon>
        <taxon>Fungi</taxon>
        <taxon>Dikarya</taxon>
        <taxon>Ascomycota</taxon>
        <taxon>Pezizomycotina</taxon>
        <taxon>Sordariomycetes</taxon>
        <taxon>Xylariomycetidae</taxon>
        <taxon>Xylariales</taxon>
        <taxon>Hypoxylaceae</taxon>
        <taxon>Hypoxylon</taxon>
    </lineage>
</organism>
<accession>A0ACC0D5T3</accession>
<gene>
    <name evidence="1" type="ORF">F4821DRAFT_277358</name>
</gene>
<reference evidence="1 2" key="1">
    <citation type="journal article" date="2022" name="New Phytol.">
        <title>Ecological generalism drives hyperdiversity of secondary metabolite gene clusters in xylarialean endophytes.</title>
        <authorList>
            <person name="Franco M.E.E."/>
            <person name="Wisecaver J.H."/>
            <person name="Arnold A.E."/>
            <person name="Ju Y.M."/>
            <person name="Slot J.C."/>
            <person name="Ahrendt S."/>
            <person name="Moore L.P."/>
            <person name="Eastman K.E."/>
            <person name="Scott K."/>
            <person name="Konkel Z."/>
            <person name="Mondo S.J."/>
            <person name="Kuo A."/>
            <person name="Hayes R.D."/>
            <person name="Haridas S."/>
            <person name="Andreopoulos B."/>
            <person name="Riley R."/>
            <person name="LaButti K."/>
            <person name="Pangilinan J."/>
            <person name="Lipzen A."/>
            <person name="Amirebrahimi M."/>
            <person name="Yan J."/>
            <person name="Adam C."/>
            <person name="Keymanesh K."/>
            <person name="Ng V."/>
            <person name="Louie K."/>
            <person name="Northen T."/>
            <person name="Drula E."/>
            <person name="Henrissat B."/>
            <person name="Hsieh H.M."/>
            <person name="Youens-Clark K."/>
            <person name="Lutzoni F."/>
            <person name="Miadlikowska J."/>
            <person name="Eastwood D.C."/>
            <person name="Hamelin R.C."/>
            <person name="Grigoriev I.V."/>
            <person name="U'Ren J.M."/>
        </authorList>
    </citation>
    <scope>NUCLEOTIDE SEQUENCE [LARGE SCALE GENOMIC DNA]</scope>
    <source>
        <strain evidence="1 2">ER1909</strain>
    </source>
</reference>
<evidence type="ECO:0000313" key="2">
    <source>
        <dbReference type="Proteomes" id="UP001497680"/>
    </source>
</evidence>
<evidence type="ECO:0000313" key="1">
    <source>
        <dbReference type="EMBL" id="KAI6088065.1"/>
    </source>
</evidence>
<sequence>MAYAPVHDYFDINPTFSFPVEHGQYPVDQQEHVVSPESRSFSPTSSRKQHADTELQDVSPYWATPGHPMPTAPSHQRGWSGSTISTEEPPMTKGEPAALLPPSRSFMKKAYTCLPPKGSWFLEIITILISWAAVGAIMGVLARYNGAALPEWPYYITLNALIALLATIATACMGVSLQSGLSQLKWIRFKESKAPLSDMEAFDEASRGTWGALKLLATTRGGVLGSFGATVAVVALALGPFAQQVVTYESRSVESPQGASINRALNYTGALPGKTSSTGFVPILPLKSAVYNGLFAENGRPGASLAFSCPTGNCTWDPYETLAVCQSCVDLSPFVQVFCSNDTTTSGEGCGWQVPQGGRLDTSLDVFGMTSHVPAARGDAAHATIVRLVFMGTEAAHDGGRAGEKRPWARQCVLSACVQTLASGVTNGVLEEKVVDEYVNTTVLDISGDGDDDGKDRNVYVASPRSNSSTPYVLSIEAMLAMRGWFASVFATGSAIRNAAGFNRTVIANDSSSSAVVVNLTVGISSGETFFDSDVVTAFYWNYYEYADGLDMLMRDTATSMTVAFRSFQGVEAVRGRATSVESYVRVHWGFAVLPILTVTGAALFLAAAIYRTKRSRTEPWKSSALATLLHGLDEDARAQFEHSSSLKEEKYRARGIKVQLSQSDDNRTLLRG</sequence>
<proteinExistence type="predicted"/>
<protein>
    <submittedName>
        <fullName evidence="1">Uncharacterized protein</fullName>
    </submittedName>
</protein>
<keyword evidence="2" id="KW-1185">Reference proteome</keyword>
<dbReference type="EMBL" id="MU394303">
    <property type="protein sequence ID" value="KAI6088065.1"/>
    <property type="molecule type" value="Genomic_DNA"/>
</dbReference>
<dbReference type="Proteomes" id="UP001497680">
    <property type="component" value="Unassembled WGS sequence"/>
</dbReference>
<name>A0ACC0D5T3_9PEZI</name>